<dbReference type="EMBL" id="MU005647">
    <property type="protein sequence ID" value="KAF2675819.1"/>
    <property type="molecule type" value="Genomic_DNA"/>
</dbReference>
<evidence type="ECO:0000256" key="2">
    <source>
        <dbReference type="SAM" id="Phobius"/>
    </source>
</evidence>
<evidence type="ECO:0008006" key="5">
    <source>
        <dbReference type="Google" id="ProtNLM"/>
    </source>
</evidence>
<name>A0A6G1ID36_9PLEO</name>
<proteinExistence type="predicted"/>
<sequence>MASPVVDGSGRYAEAISPPMSPPTRFSSPMTDNMDHSSPIPVDNQTHDGFPLPNEKKHHPGGPAYYSAPEVVEQNPPQYGQYGGPPPGSPPPQQAYANLNDKGEPIAHNEEVRPQAEERKIMGMRKRPFFITLGVVIIVILAVALGAGLGVSLGKNKNDSSSSDDSVVDPFCRDHPELCIGGALDSKYYSEKGAFNGSGIALAGESWNSGQRRLFTLYFQHHSGDIRYMQYRTDKQWDGGEKAQTVAQDAKNGTAISAVSYNLNGTQYFHIFYISKNNTLHQKTWTNATDSTGFYEDGKLNDLNLQVMDSPTVGLQACWKGDYYGGEDPSANSTLSKEDVRGMNLWYASDESTFEQYSWNNGKDEWTRENPWKGKNGHAGVGCYSWGTGTFSYTIMVNDQNNTEIWWIDTNSTTESTKEHPINSWTNSTNGGIPGVYPSTSFGFTTYLYMQMADKSINAYDIEWAAENTTVKGDPITIRDLGGPVHGLGGTHMTLTAYNETVKDENGTAIKSLWDSLYVFYQTEGDDITAFSRPILGGEWTDGKLQIPDN</sequence>
<evidence type="ECO:0000313" key="4">
    <source>
        <dbReference type="Proteomes" id="UP000799291"/>
    </source>
</evidence>
<dbReference type="Gene3D" id="2.120.10.70">
    <property type="entry name" value="Fucose-specific lectin"/>
    <property type="match status" value="1"/>
</dbReference>
<reference evidence="3" key="1">
    <citation type="journal article" date="2020" name="Stud. Mycol.">
        <title>101 Dothideomycetes genomes: a test case for predicting lifestyles and emergence of pathogens.</title>
        <authorList>
            <person name="Haridas S."/>
            <person name="Albert R."/>
            <person name="Binder M."/>
            <person name="Bloem J."/>
            <person name="Labutti K."/>
            <person name="Salamov A."/>
            <person name="Andreopoulos B."/>
            <person name="Baker S."/>
            <person name="Barry K."/>
            <person name="Bills G."/>
            <person name="Bluhm B."/>
            <person name="Cannon C."/>
            <person name="Castanera R."/>
            <person name="Culley D."/>
            <person name="Daum C."/>
            <person name="Ezra D."/>
            <person name="Gonzalez J."/>
            <person name="Henrissat B."/>
            <person name="Kuo A."/>
            <person name="Liang C."/>
            <person name="Lipzen A."/>
            <person name="Lutzoni F."/>
            <person name="Magnuson J."/>
            <person name="Mondo S."/>
            <person name="Nolan M."/>
            <person name="Ohm R."/>
            <person name="Pangilinan J."/>
            <person name="Park H.-J."/>
            <person name="Ramirez L."/>
            <person name="Alfaro M."/>
            <person name="Sun H."/>
            <person name="Tritt A."/>
            <person name="Yoshinaga Y."/>
            <person name="Zwiers L.-H."/>
            <person name="Turgeon B."/>
            <person name="Goodwin S."/>
            <person name="Spatafora J."/>
            <person name="Crous P."/>
            <person name="Grigoriev I."/>
        </authorList>
    </citation>
    <scope>NUCLEOTIDE SEQUENCE</scope>
    <source>
        <strain evidence="3">CBS 122367</strain>
    </source>
</reference>
<feature type="compositionally biased region" description="Pro residues" evidence="1">
    <location>
        <begin position="84"/>
        <end position="93"/>
    </location>
</feature>
<dbReference type="AlphaFoldDB" id="A0A6G1ID36"/>
<keyword evidence="4" id="KW-1185">Reference proteome</keyword>
<feature type="transmembrane region" description="Helical" evidence="2">
    <location>
        <begin position="129"/>
        <end position="153"/>
    </location>
</feature>
<keyword evidence="2" id="KW-0812">Transmembrane</keyword>
<keyword evidence="2" id="KW-0472">Membrane</keyword>
<organism evidence="3 4">
    <name type="scientific">Lentithecium fluviatile CBS 122367</name>
    <dbReference type="NCBI Taxonomy" id="1168545"/>
    <lineage>
        <taxon>Eukaryota</taxon>
        <taxon>Fungi</taxon>
        <taxon>Dikarya</taxon>
        <taxon>Ascomycota</taxon>
        <taxon>Pezizomycotina</taxon>
        <taxon>Dothideomycetes</taxon>
        <taxon>Pleosporomycetidae</taxon>
        <taxon>Pleosporales</taxon>
        <taxon>Massarineae</taxon>
        <taxon>Lentitheciaceae</taxon>
        <taxon>Lentithecium</taxon>
    </lineage>
</organism>
<accession>A0A6G1ID36</accession>
<dbReference type="Proteomes" id="UP000799291">
    <property type="component" value="Unassembled WGS sequence"/>
</dbReference>
<evidence type="ECO:0000256" key="1">
    <source>
        <dbReference type="SAM" id="MobiDB-lite"/>
    </source>
</evidence>
<feature type="region of interest" description="Disordered" evidence="1">
    <location>
        <begin position="1"/>
        <end position="97"/>
    </location>
</feature>
<evidence type="ECO:0000313" key="3">
    <source>
        <dbReference type="EMBL" id="KAF2675819.1"/>
    </source>
</evidence>
<protein>
    <recommendedName>
        <fullName evidence="5">Fucose-specific lectin</fullName>
    </recommendedName>
</protein>
<dbReference type="OrthoDB" id="3923199at2759"/>
<dbReference type="SUPFAM" id="SSF89372">
    <property type="entry name" value="Fucose-specific lectin"/>
    <property type="match status" value="1"/>
</dbReference>
<keyword evidence="2" id="KW-1133">Transmembrane helix</keyword>
<gene>
    <name evidence="3" type="ORF">K458DRAFT_352810</name>
</gene>